<keyword evidence="1" id="KW-0472">Membrane</keyword>
<keyword evidence="1" id="KW-0812">Transmembrane</keyword>
<keyword evidence="1" id="KW-1133">Transmembrane helix</keyword>
<organism evidence="2 3">
    <name type="scientific">Amycolatopsis mongoliensis</name>
    <dbReference type="NCBI Taxonomy" id="715475"/>
    <lineage>
        <taxon>Bacteria</taxon>
        <taxon>Bacillati</taxon>
        <taxon>Actinomycetota</taxon>
        <taxon>Actinomycetes</taxon>
        <taxon>Pseudonocardiales</taxon>
        <taxon>Pseudonocardiaceae</taxon>
        <taxon>Amycolatopsis</taxon>
    </lineage>
</organism>
<dbReference type="RefSeq" id="WP_285997271.1">
    <property type="nucleotide sequence ID" value="NZ_CP127295.1"/>
</dbReference>
<proteinExistence type="predicted"/>
<reference evidence="2 3" key="1">
    <citation type="submission" date="2023-06" db="EMBL/GenBank/DDBJ databases">
        <authorList>
            <person name="Oyuntsetseg B."/>
            <person name="Kim S.B."/>
        </authorList>
    </citation>
    <scope>NUCLEOTIDE SEQUENCE [LARGE SCALE GENOMIC DNA]</scope>
    <source>
        <strain evidence="2 3">4-36</strain>
    </source>
</reference>
<evidence type="ECO:0000313" key="3">
    <source>
        <dbReference type="Proteomes" id="UP001239397"/>
    </source>
</evidence>
<accession>A0A9Y2NGH8</accession>
<dbReference type="KEGG" id="amog:QRX60_43275"/>
<dbReference type="Proteomes" id="UP001239397">
    <property type="component" value="Chromosome"/>
</dbReference>
<name>A0A9Y2NGH8_9PSEU</name>
<evidence type="ECO:0000313" key="2">
    <source>
        <dbReference type="EMBL" id="WIY00809.1"/>
    </source>
</evidence>
<keyword evidence="3" id="KW-1185">Reference proteome</keyword>
<dbReference type="EMBL" id="CP127295">
    <property type="protein sequence ID" value="WIY00809.1"/>
    <property type="molecule type" value="Genomic_DNA"/>
</dbReference>
<feature type="transmembrane region" description="Helical" evidence="1">
    <location>
        <begin position="59"/>
        <end position="81"/>
    </location>
</feature>
<gene>
    <name evidence="2" type="ORF">QRX60_43275</name>
</gene>
<evidence type="ECO:0000256" key="1">
    <source>
        <dbReference type="SAM" id="Phobius"/>
    </source>
</evidence>
<dbReference type="AlphaFoldDB" id="A0A9Y2NGH8"/>
<sequence>MTKRRLPRAALGVALVLWAGSWRIIYLEVTRWHHMDAHLRFTGPPVVPGRPAPSPGLPVIMAVVAAAAAPLAVLATAVLLARSSRPRGR</sequence>
<protein>
    <submittedName>
        <fullName evidence="2">Uncharacterized protein</fullName>
    </submittedName>
</protein>